<dbReference type="PANTHER" id="PTHR43312:SF1">
    <property type="entry name" value="NADP-DEPENDENT OXIDOREDUCTASE DOMAIN-CONTAINING PROTEIN"/>
    <property type="match status" value="1"/>
</dbReference>
<dbReference type="InterPro" id="IPR036812">
    <property type="entry name" value="NAD(P)_OxRdtase_dom_sf"/>
</dbReference>
<dbReference type="AlphaFoldDB" id="A0A6N7EXY6"/>
<dbReference type="InParanoid" id="A0A6N7EXY6"/>
<evidence type="ECO:0000313" key="3">
    <source>
        <dbReference type="Proteomes" id="UP000471298"/>
    </source>
</evidence>
<dbReference type="Proteomes" id="UP000471298">
    <property type="component" value="Unassembled WGS sequence"/>
</dbReference>
<gene>
    <name evidence="2" type="ORF">GCU85_04480</name>
</gene>
<comment type="caution">
    <text evidence="2">The sequence shown here is derived from an EMBL/GenBank/DDBJ whole genome shotgun (WGS) entry which is preliminary data.</text>
</comment>
<dbReference type="CDD" id="cd19095">
    <property type="entry name" value="AKR_PA4992-like"/>
    <property type="match status" value="1"/>
</dbReference>
<dbReference type="InterPro" id="IPR053135">
    <property type="entry name" value="AKR2_Oxidoreductase"/>
</dbReference>
<dbReference type="EMBL" id="WHNW01000004">
    <property type="protein sequence ID" value="MPV85987.1"/>
    <property type="molecule type" value="Genomic_DNA"/>
</dbReference>
<reference evidence="2 3" key="1">
    <citation type="submission" date="2019-10" db="EMBL/GenBank/DDBJ databases">
        <title>Cardiobacteriales fam. a chemoheterotrophic member of the order Cardiobacteriales, and proposal of Cardiobacteriales fam. nov.</title>
        <authorList>
            <person name="Wang C."/>
        </authorList>
    </citation>
    <scope>NUCLEOTIDE SEQUENCE [LARGE SCALE GENOMIC DNA]</scope>
    <source>
        <strain evidence="2 3">ML27</strain>
    </source>
</reference>
<feature type="domain" description="NADP-dependent oxidoreductase" evidence="1">
    <location>
        <begin position="22"/>
        <end position="285"/>
    </location>
</feature>
<protein>
    <submittedName>
        <fullName evidence="2">Aldo/keto reductase</fullName>
    </submittedName>
</protein>
<dbReference type="Pfam" id="PF00248">
    <property type="entry name" value="Aldo_ket_red"/>
    <property type="match status" value="1"/>
</dbReference>
<dbReference type="InterPro" id="IPR023210">
    <property type="entry name" value="NADP_OxRdtase_dom"/>
</dbReference>
<name>A0A6N7EXY6_9GAMM</name>
<dbReference type="PANTHER" id="PTHR43312">
    <property type="entry name" value="D-THREO-ALDOSE 1-DEHYDROGENASE"/>
    <property type="match status" value="1"/>
</dbReference>
<dbReference type="RefSeq" id="WP_152809799.1">
    <property type="nucleotide sequence ID" value="NZ_WHNW01000004.1"/>
</dbReference>
<keyword evidence="3" id="KW-1185">Reference proteome</keyword>
<dbReference type="Gene3D" id="3.20.20.100">
    <property type="entry name" value="NADP-dependent oxidoreductase domain"/>
    <property type="match status" value="1"/>
</dbReference>
<proteinExistence type="predicted"/>
<sequence length="303" mass="33226">MFENNYRTIKPSGLSDELSFSPIGLGTVKFGRNTDVKYAHAFELPSDAAICALLARAKSLNINLIDTAPAYGESEKRIGQLLSQREHWVISTKVGERYHAGQSVFDFTQAAIEQSILQSLKRLNTTWLDIVLIHSDGNDFDILAHTDAVNTLQRFKRKGIIRAIGISSKTAEGGIAALKHYDMDIAMITHHLHYRAEQPVIDYAMAHHKQIFIKKAFASGHLIQPVAQAASQTASQAASQPDNPTDTLQATMDFLLASPVNTVICGTINPEHLSANCRAAENSLQAIAQCATRYSNTGALRKK</sequence>
<dbReference type="SUPFAM" id="SSF51430">
    <property type="entry name" value="NAD(P)-linked oxidoreductase"/>
    <property type="match status" value="1"/>
</dbReference>
<evidence type="ECO:0000313" key="2">
    <source>
        <dbReference type="EMBL" id="MPV85987.1"/>
    </source>
</evidence>
<evidence type="ECO:0000259" key="1">
    <source>
        <dbReference type="Pfam" id="PF00248"/>
    </source>
</evidence>
<organism evidence="2 3">
    <name type="scientific">Ostreibacterium oceani</name>
    <dbReference type="NCBI Taxonomy" id="2654998"/>
    <lineage>
        <taxon>Bacteria</taxon>
        <taxon>Pseudomonadati</taxon>
        <taxon>Pseudomonadota</taxon>
        <taxon>Gammaproteobacteria</taxon>
        <taxon>Cardiobacteriales</taxon>
        <taxon>Ostreibacteriaceae</taxon>
        <taxon>Ostreibacterium</taxon>
    </lineage>
</organism>
<accession>A0A6N7EXY6</accession>